<dbReference type="GO" id="GO:0016491">
    <property type="term" value="F:oxidoreductase activity"/>
    <property type="evidence" value="ECO:0007669"/>
    <property type="project" value="InterPro"/>
</dbReference>
<evidence type="ECO:0000313" key="2">
    <source>
        <dbReference type="EMBL" id="RMA42589.1"/>
    </source>
</evidence>
<dbReference type="SUPFAM" id="SSF52218">
    <property type="entry name" value="Flavoproteins"/>
    <property type="match status" value="1"/>
</dbReference>
<evidence type="ECO:0000259" key="1">
    <source>
        <dbReference type="Pfam" id="PF03358"/>
    </source>
</evidence>
<proteinExistence type="predicted"/>
<keyword evidence="3" id="KW-1185">Reference proteome</keyword>
<organism evidence="2 3">
    <name type="scientific">Rhodophyticola porphyridii</name>
    <dbReference type="NCBI Taxonomy" id="1852017"/>
    <lineage>
        <taxon>Bacteria</taxon>
        <taxon>Pseudomonadati</taxon>
        <taxon>Pseudomonadota</taxon>
        <taxon>Alphaproteobacteria</taxon>
        <taxon>Rhodobacterales</taxon>
        <taxon>Roseobacteraceae</taxon>
        <taxon>Rhodophyticola</taxon>
    </lineage>
</organism>
<name>A0A3L9Y189_9RHOB</name>
<dbReference type="PANTHER" id="PTHR30543:SF21">
    <property type="entry name" value="NAD(P)H-DEPENDENT FMN REDUCTASE LOT6"/>
    <property type="match status" value="1"/>
</dbReference>
<accession>A0A3L9Y189</accession>
<dbReference type="AlphaFoldDB" id="A0A3L9Y189"/>
<dbReference type="Gene3D" id="3.40.50.360">
    <property type="match status" value="1"/>
</dbReference>
<dbReference type="GO" id="GO:0010181">
    <property type="term" value="F:FMN binding"/>
    <property type="evidence" value="ECO:0007669"/>
    <property type="project" value="TreeGrafter"/>
</dbReference>
<dbReference type="EMBL" id="RCNT01000003">
    <property type="protein sequence ID" value="RMA42589.1"/>
    <property type="molecule type" value="Genomic_DNA"/>
</dbReference>
<dbReference type="InterPro" id="IPR029039">
    <property type="entry name" value="Flavoprotein-like_sf"/>
</dbReference>
<dbReference type="InterPro" id="IPR050712">
    <property type="entry name" value="NAD(P)H-dep_reductase"/>
</dbReference>
<dbReference type="RefSeq" id="WP_121897374.1">
    <property type="nucleotide sequence ID" value="NZ_RCNT01000003.1"/>
</dbReference>
<dbReference type="Proteomes" id="UP000281343">
    <property type="component" value="Unassembled WGS sequence"/>
</dbReference>
<dbReference type="Pfam" id="PF03358">
    <property type="entry name" value="FMN_red"/>
    <property type="match status" value="1"/>
</dbReference>
<comment type="caution">
    <text evidence="2">The sequence shown here is derived from an EMBL/GenBank/DDBJ whole genome shotgun (WGS) entry which is preliminary data.</text>
</comment>
<sequence>MASGKLLGISGSLRAASFNRKLMHEAARIFDPAEFVVGDLRLPLYDGDLEEAEGIPAEVQKLADQIAAADAVVISAPEYNKGVSGVLKNALDWVSRTKGAPWRDKPLAIMSAAAGRAGGERVQFALRLCLVAFRPNLLQGPELMVGQAGEQFDGDRLINELNLKALNELMAELRLAAGLPRT</sequence>
<protein>
    <submittedName>
        <fullName evidence="2">NAD(P)H-dependent oxidoreductase</fullName>
    </submittedName>
</protein>
<evidence type="ECO:0000313" key="3">
    <source>
        <dbReference type="Proteomes" id="UP000281343"/>
    </source>
</evidence>
<dbReference type="GO" id="GO:0005829">
    <property type="term" value="C:cytosol"/>
    <property type="evidence" value="ECO:0007669"/>
    <property type="project" value="TreeGrafter"/>
</dbReference>
<reference evidence="2 3" key="1">
    <citation type="submission" date="2018-10" db="EMBL/GenBank/DDBJ databases">
        <authorList>
            <person name="Jung H.S."/>
            <person name="Jeon C.O."/>
        </authorList>
    </citation>
    <scope>NUCLEOTIDE SEQUENCE [LARGE SCALE GENOMIC DNA]</scope>
    <source>
        <strain evidence="2 3">MA-7-27</strain>
    </source>
</reference>
<dbReference type="PANTHER" id="PTHR30543">
    <property type="entry name" value="CHROMATE REDUCTASE"/>
    <property type="match status" value="1"/>
</dbReference>
<dbReference type="OrthoDB" id="9812295at2"/>
<dbReference type="InterPro" id="IPR005025">
    <property type="entry name" value="FMN_Rdtase-like_dom"/>
</dbReference>
<feature type="domain" description="NADPH-dependent FMN reductase-like" evidence="1">
    <location>
        <begin position="5"/>
        <end position="148"/>
    </location>
</feature>
<gene>
    <name evidence="2" type="ORF">D9R08_07235</name>
</gene>